<protein>
    <recommendedName>
        <fullName evidence="4">Ski oncogene</fullName>
    </recommendedName>
</protein>
<feature type="compositionally biased region" description="Pro residues" evidence="1">
    <location>
        <begin position="178"/>
        <end position="190"/>
    </location>
</feature>
<feature type="compositionally biased region" description="Basic and acidic residues" evidence="1">
    <location>
        <begin position="131"/>
        <end position="144"/>
    </location>
</feature>
<proteinExistence type="predicted"/>
<dbReference type="InterPro" id="IPR023216">
    <property type="entry name" value="Tscrpt_reg_SKI_SnoN"/>
</dbReference>
<feature type="compositionally biased region" description="Acidic residues" evidence="1">
    <location>
        <begin position="196"/>
        <end position="205"/>
    </location>
</feature>
<name>A0ABD1JWF9_9TELE</name>
<feature type="region of interest" description="Disordered" evidence="1">
    <location>
        <begin position="1"/>
        <end position="68"/>
    </location>
</feature>
<gene>
    <name evidence="2" type="ORF">ACEWY4_013448</name>
</gene>
<feature type="region of interest" description="Disordered" evidence="1">
    <location>
        <begin position="89"/>
        <end position="248"/>
    </location>
</feature>
<dbReference type="AlphaFoldDB" id="A0ABD1JWF9"/>
<evidence type="ECO:0000256" key="1">
    <source>
        <dbReference type="SAM" id="MobiDB-lite"/>
    </source>
</evidence>
<evidence type="ECO:0008006" key="4">
    <source>
        <dbReference type="Google" id="ProtNLM"/>
    </source>
</evidence>
<evidence type="ECO:0000313" key="3">
    <source>
        <dbReference type="Proteomes" id="UP001591681"/>
    </source>
</evidence>
<keyword evidence="3" id="KW-1185">Reference proteome</keyword>
<organism evidence="2 3">
    <name type="scientific">Coilia grayii</name>
    <name type="common">Gray's grenadier anchovy</name>
    <dbReference type="NCBI Taxonomy" id="363190"/>
    <lineage>
        <taxon>Eukaryota</taxon>
        <taxon>Metazoa</taxon>
        <taxon>Chordata</taxon>
        <taxon>Craniata</taxon>
        <taxon>Vertebrata</taxon>
        <taxon>Euteleostomi</taxon>
        <taxon>Actinopterygii</taxon>
        <taxon>Neopterygii</taxon>
        <taxon>Teleostei</taxon>
        <taxon>Clupei</taxon>
        <taxon>Clupeiformes</taxon>
        <taxon>Clupeoidei</taxon>
        <taxon>Engraulidae</taxon>
        <taxon>Coilinae</taxon>
        <taxon>Coilia</taxon>
    </lineage>
</organism>
<reference evidence="2 3" key="1">
    <citation type="submission" date="2024-09" db="EMBL/GenBank/DDBJ databases">
        <title>A chromosome-level genome assembly of Gray's grenadier anchovy, Coilia grayii.</title>
        <authorList>
            <person name="Fu Z."/>
        </authorList>
    </citation>
    <scope>NUCLEOTIDE SEQUENCE [LARGE SCALE GENOMIC DNA]</scope>
    <source>
        <strain evidence="2">G4</strain>
        <tissue evidence="2">Muscle</tissue>
    </source>
</reference>
<evidence type="ECO:0000313" key="2">
    <source>
        <dbReference type="EMBL" id="KAL2091185.1"/>
    </source>
</evidence>
<feature type="region of interest" description="Disordered" evidence="1">
    <location>
        <begin position="414"/>
        <end position="446"/>
    </location>
</feature>
<feature type="compositionally biased region" description="Basic and acidic residues" evidence="1">
    <location>
        <begin position="105"/>
        <end position="124"/>
    </location>
</feature>
<dbReference type="EMBL" id="JBHFQA010000011">
    <property type="protein sequence ID" value="KAL2091185.1"/>
    <property type="molecule type" value="Genomic_DNA"/>
</dbReference>
<dbReference type="Proteomes" id="UP001591681">
    <property type="component" value="Unassembled WGS sequence"/>
</dbReference>
<accession>A0ABD1JWF9</accession>
<dbReference type="PANTHER" id="PTHR10005">
    <property type="entry name" value="SKI ONCOGENE-RELATED"/>
    <property type="match status" value="1"/>
</dbReference>
<comment type="caution">
    <text evidence="2">The sequence shown here is derived from an EMBL/GenBank/DDBJ whole genome shotgun (WGS) entry which is preliminary data.</text>
</comment>
<sequence length="446" mass="49306">MSTSGPTIAPDHPTTAPDRPKNAPKCPLNAPECQLNAPLRCPAPAYSPAPTKRAKHDPCLSPSPAKDKQADWLQLLSASANKELKQLQFKQRPSAFRPWSPRNATADKDTHSLHHRLSCKDPEHPAGPQTPEKEHQVSPADAKHVTPPSPQPSPPRAAGDHFSSPQKCPPHGEAIAPAPKPAPPSPPPPSDHSETDGEIEVDNCDEGPRPSSFPALPPSLPCSTGLVASVSGAGCGEDPERLSGQPVTSDLEALRETLGGDLSSREARERFLQDVLRMRLKQEEKLSAALQAKRSLQQELEFVRVTKKGRLREALEAKRGLRKEIERLRAESERRVREASDACGRLQRELERERQARACGQDCQATGLRARYSTQMEELQVALARAEEDREQLRCELRREREARQNLERLVRDLQNQLGPKHNGTGPHMPHTTHSLKEQREKTDIS</sequence>
<feature type="compositionally biased region" description="Basic and acidic residues" evidence="1">
    <location>
        <begin position="435"/>
        <end position="446"/>
    </location>
</feature>
<dbReference type="PANTHER" id="PTHR10005:SF24">
    <property type="entry name" value="SKI ONCOGENE"/>
    <property type="match status" value="1"/>
</dbReference>